<dbReference type="InterPro" id="IPR020901">
    <property type="entry name" value="Prtase_inh_Kunz-CS"/>
</dbReference>
<keyword evidence="8" id="KW-0130">Cell adhesion</keyword>
<evidence type="ECO:0000256" key="15">
    <source>
        <dbReference type="SAM" id="MobiDB-lite"/>
    </source>
</evidence>
<accession>A0A2R8ZCN2</accession>
<dbReference type="InterPro" id="IPR036465">
    <property type="entry name" value="vWFA_dom_sf"/>
</dbReference>
<dbReference type="FunFam" id="3.40.50.410:FF:000051">
    <property type="entry name" value="Collagen type XXVIII alpha 1 chain"/>
    <property type="match status" value="1"/>
</dbReference>
<keyword evidence="2" id="KW-0964">Secreted</keyword>
<feature type="compositionally biased region" description="Basic and acidic residues" evidence="15">
    <location>
        <begin position="574"/>
        <end position="592"/>
    </location>
</feature>
<dbReference type="PRINTS" id="PR00453">
    <property type="entry name" value="VWFADOMAIN"/>
</dbReference>
<dbReference type="GeneTree" id="ENSGT00940000161647"/>
<feature type="compositionally biased region" description="Pro residues" evidence="15">
    <location>
        <begin position="527"/>
        <end position="539"/>
    </location>
</feature>
<dbReference type="InterPro" id="IPR036880">
    <property type="entry name" value="Kunitz_BPTI_sf"/>
</dbReference>
<dbReference type="InterPro" id="IPR002035">
    <property type="entry name" value="VWF_A"/>
</dbReference>
<feature type="compositionally biased region" description="Low complexity" evidence="15">
    <location>
        <begin position="884"/>
        <end position="895"/>
    </location>
</feature>
<evidence type="ECO:0000256" key="8">
    <source>
        <dbReference type="ARBA" id="ARBA00022889"/>
    </source>
</evidence>
<keyword evidence="6" id="KW-0677">Repeat</keyword>
<feature type="region of interest" description="Disordered" evidence="15">
    <location>
        <begin position="223"/>
        <end position="608"/>
    </location>
</feature>
<evidence type="ECO:0000256" key="16">
    <source>
        <dbReference type="SAM" id="SignalP"/>
    </source>
</evidence>
<feature type="signal peptide" evidence="16">
    <location>
        <begin position="1"/>
        <end position="23"/>
    </location>
</feature>
<keyword evidence="5 16" id="KW-0732">Signal</keyword>
<dbReference type="PROSITE" id="PS00280">
    <property type="entry name" value="BPTI_KUNITZ_1"/>
    <property type="match status" value="1"/>
</dbReference>
<organism evidence="19 20">
    <name type="scientific">Pan paniscus</name>
    <name type="common">Pygmy chimpanzee</name>
    <name type="synonym">Bonobo</name>
    <dbReference type="NCBI Taxonomy" id="9597"/>
    <lineage>
        <taxon>Eukaryota</taxon>
        <taxon>Metazoa</taxon>
        <taxon>Chordata</taxon>
        <taxon>Craniata</taxon>
        <taxon>Vertebrata</taxon>
        <taxon>Euteleostomi</taxon>
        <taxon>Mammalia</taxon>
        <taxon>Eutheria</taxon>
        <taxon>Euarchontoglires</taxon>
        <taxon>Primates</taxon>
        <taxon>Haplorrhini</taxon>
        <taxon>Catarrhini</taxon>
        <taxon>Hominidae</taxon>
        <taxon>Pan</taxon>
    </lineage>
</organism>
<dbReference type="PROSITE" id="PS50279">
    <property type="entry name" value="BPTI_KUNITZ_2"/>
    <property type="match status" value="1"/>
</dbReference>
<evidence type="ECO:0000313" key="19">
    <source>
        <dbReference type="Ensembl" id="ENSPPAP00000002811.1"/>
    </source>
</evidence>
<evidence type="ECO:0000256" key="4">
    <source>
        <dbReference type="ARBA" id="ARBA00022690"/>
    </source>
</evidence>
<evidence type="ECO:0000256" key="6">
    <source>
        <dbReference type="ARBA" id="ARBA00022737"/>
    </source>
</evidence>
<protein>
    <recommendedName>
        <fullName evidence="14">Collagen alpha-1(XXVIII) chain</fullName>
    </recommendedName>
</protein>
<evidence type="ECO:0000256" key="14">
    <source>
        <dbReference type="ARBA" id="ARBA00070674"/>
    </source>
</evidence>
<dbReference type="GO" id="GO:0004867">
    <property type="term" value="F:serine-type endopeptidase inhibitor activity"/>
    <property type="evidence" value="ECO:0007669"/>
    <property type="project" value="UniProtKB-KW"/>
</dbReference>
<evidence type="ECO:0000256" key="5">
    <source>
        <dbReference type="ARBA" id="ARBA00022729"/>
    </source>
</evidence>
<dbReference type="SUPFAM" id="SSF57362">
    <property type="entry name" value="BPTI-like"/>
    <property type="match status" value="1"/>
</dbReference>
<keyword evidence="20" id="KW-1185">Reference proteome</keyword>
<evidence type="ECO:0000256" key="2">
    <source>
        <dbReference type="ARBA" id="ARBA00022525"/>
    </source>
</evidence>
<dbReference type="CDD" id="cd01450">
    <property type="entry name" value="vWFA_subfamily_ECM"/>
    <property type="match status" value="2"/>
</dbReference>
<evidence type="ECO:0000256" key="10">
    <source>
        <dbReference type="ARBA" id="ARBA00023119"/>
    </source>
</evidence>
<dbReference type="Pfam" id="PF00014">
    <property type="entry name" value="Kunitz_BPTI"/>
    <property type="match status" value="1"/>
</dbReference>
<dbReference type="FunFam" id="4.10.410.10:FF:000016">
    <property type="entry name" value="Collagen type XXVIII alpha 1 chain"/>
    <property type="match status" value="1"/>
</dbReference>
<keyword evidence="4" id="KW-0646">Protease inhibitor</keyword>
<dbReference type="Pfam" id="PF01391">
    <property type="entry name" value="Collagen"/>
    <property type="match status" value="1"/>
</dbReference>
<proteinExistence type="inferred from homology"/>
<evidence type="ECO:0000259" key="18">
    <source>
        <dbReference type="PROSITE" id="PS50279"/>
    </source>
</evidence>
<dbReference type="Proteomes" id="UP000240080">
    <property type="component" value="Chromosome 7"/>
</dbReference>
<feature type="domain" description="VWFA" evidence="17">
    <location>
        <begin position="48"/>
        <end position="227"/>
    </location>
</feature>
<evidence type="ECO:0000256" key="13">
    <source>
        <dbReference type="ARBA" id="ARBA00061466"/>
    </source>
</evidence>
<dbReference type="EMBL" id="AJFE02087931">
    <property type="status" value="NOT_ANNOTATED_CDS"/>
    <property type="molecule type" value="Genomic_DNA"/>
</dbReference>
<feature type="compositionally biased region" description="Low complexity" evidence="15">
    <location>
        <begin position="415"/>
        <end position="424"/>
    </location>
</feature>
<dbReference type="Ensembl" id="ENSPPAT00000013241.1">
    <property type="protein sequence ID" value="ENSPPAP00000002811.1"/>
    <property type="gene ID" value="ENSPPAG00000011821.1"/>
</dbReference>
<evidence type="ECO:0000313" key="20">
    <source>
        <dbReference type="Proteomes" id="UP000240080"/>
    </source>
</evidence>
<keyword evidence="7" id="KW-0084">Basement membrane</keyword>
<dbReference type="GO" id="GO:0007155">
    <property type="term" value="P:cell adhesion"/>
    <property type="evidence" value="ECO:0007669"/>
    <property type="project" value="UniProtKB-KW"/>
</dbReference>
<dbReference type="Bgee" id="ENSPPAG00000011821">
    <property type="expression patterns" value="Expressed in heart and 6 other cell types or tissues"/>
</dbReference>
<name>A0A2R8ZCN2_PANPA</name>
<dbReference type="Pfam" id="PF00092">
    <property type="entry name" value="VWA"/>
    <property type="match status" value="2"/>
</dbReference>
<dbReference type="EMBL" id="AJFE02087933">
    <property type="status" value="NOT_ANNOTATED_CDS"/>
    <property type="molecule type" value="Genomic_DNA"/>
</dbReference>
<dbReference type="InterPro" id="IPR008160">
    <property type="entry name" value="Collagen"/>
</dbReference>
<dbReference type="InterPro" id="IPR052229">
    <property type="entry name" value="Collagen-VI/PIF"/>
</dbReference>
<dbReference type="EMBL" id="AJFE02087932">
    <property type="status" value="NOT_ANNOTATED_CDS"/>
    <property type="molecule type" value="Genomic_DNA"/>
</dbReference>
<dbReference type="AlphaFoldDB" id="A0A2R8ZCN2"/>
<comment type="subcellular location">
    <subcellularLocation>
        <location evidence="1">Secreted</location>
        <location evidence="1">Extracellular space</location>
        <location evidence="1">Extracellular matrix</location>
        <location evidence="1">Basement membrane</location>
    </subcellularLocation>
</comment>
<dbReference type="PANTHER" id="PTHR22588">
    <property type="entry name" value="VWFA DOMAIN-CONTAINING PROTEIN"/>
    <property type="match status" value="1"/>
</dbReference>
<feature type="chain" id="PRO_5015325910" description="Collagen alpha-1(XXVIII) chain" evidence="16">
    <location>
        <begin position="24"/>
        <end position="964"/>
    </location>
</feature>
<evidence type="ECO:0000256" key="12">
    <source>
        <dbReference type="ARBA" id="ARBA00058139"/>
    </source>
</evidence>
<dbReference type="SMART" id="SM00327">
    <property type="entry name" value="VWA"/>
    <property type="match status" value="2"/>
</dbReference>
<feature type="domain" description="BPTI/Kunitz inhibitor" evidence="18">
    <location>
        <begin position="911"/>
        <end position="961"/>
    </location>
</feature>
<dbReference type="InterPro" id="IPR002223">
    <property type="entry name" value="Kunitz_BPTI"/>
</dbReference>
<dbReference type="Gene3D" id="3.40.50.410">
    <property type="entry name" value="von Willebrand factor, type A domain"/>
    <property type="match status" value="2"/>
</dbReference>
<dbReference type="PANTHER" id="PTHR22588:SF16">
    <property type="entry name" value="COLLAGEN TYPE XXVIII ALPHA 1 CHAIN"/>
    <property type="match status" value="1"/>
</dbReference>
<evidence type="ECO:0000256" key="7">
    <source>
        <dbReference type="ARBA" id="ARBA00022869"/>
    </source>
</evidence>
<feature type="region of interest" description="Disordered" evidence="15">
    <location>
        <begin position="838"/>
        <end position="905"/>
    </location>
</feature>
<dbReference type="FunFam" id="3.40.50.410:FF:000003">
    <property type="entry name" value="Collagen type VI alpha 3 chain"/>
    <property type="match status" value="1"/>
</dbReference>
<evidence type="ECO:0000256" key="9">
    <source>
        <dbReference type="ARBA" id="ARBA00022900"/>
    </source>
</evidence>
<dbReference type="SMART" id="SM00131">
    <property type="entry name" value="KU"/>
    <property type="match status" value="1"/>
</dbReference>
<comment type="function">
    <text evidence="12">May act as a cell-binding protein.</text>
</comment>
<dbReference type="SUPFAM" id="SSF53300">
    <property type="entry name" value="vWA-like"/>
    <property type="match status" value="2"/>
</dbReference>
<dbReference type="GO" id="GO:0030020">
    <property type="term" value="F:extracellular matrix structural constituent conferring tensile strength"/>
    <property type="evidence" value="ECO:0007669"/>
    <property type="project" value="TreeGrafter"/>
</dbReference>
<reference evidence="19" key="2">
    <citation type="submission" date="2025-08" db="UniProtKB">
        <authorList>
            <consortium name="Ensembl"/>
        </authorList>
    </citation>
    <scope>IDENTIFICATION</scope>
</reference>
<keyword evidence="3" id="KW-0272">Extracellular matrix</keyword>
<evidence type="ECO:0000256" key="11">
    <source>
        <dbReference type="ARBA" id="ARBA00023157"/>
    </source>
</evidence>
<evidence type="ECO:0000259" key="17">
    <source>
        <dbReference type="PROSITE" id="PS50234"/>
    </source>
</evidence>
<keyword evidence="11" id="KW-1015">Disulfide bond</keyword>
<feature type="compositionally biased region" description="Low complexity" evidence="15">
    <location>
        <begin position="322"/>
        <end position="331"/>
    </location>
</feature>
<gene>
    <name evidence="19" type="primary">COL28A1</name>
</gene>
<evidence type="ECO:0000256" key="1">
    <source>
        <dbReference type="ARBA" id="ARBA00004302"/>
    </source>
</evidence>
<reference evidence="19 20" key="1">
    <citation type="journal article" date="2012" name="Nature">
        <title>The bonobo genome compared with the chimpanzee and human genomes.</title>
        <authorList>
            <person name="Prufer K."/>
            <person name="Munch K."/>
            <person name="Hellmann I."/>
            <person name="Akagi K."/>
            <person name="Miller J.R."/>
            <person name="Walenz B."/>
            <person name="Koren S."/>
            <person name="Sutton G."/>
            <person name="Kodira C."/>
            <person name="Winer R."/>
            <person name="Knight J.R."/>
            <person name="Mullikin J.C."/>
            <person name="Meader S.J."/>
            <person name="Ponting C.P."/>
            <person name="Lunter G."/>
            <person name="Higashino S."/>
            <person name="Hobolth A."/>
            <person name="Dutheil J."/>
            <person name="Karakoc E."/>
            <person name="Alkan C."/>
            <person name="Sajjadian S."/>
            <person name="Catacchio C.R."/>
            <person name="Ventura M."/>
            <person name="Marques-Bonet T."/>
            <person name="Eichler E.E."/>
            <person name="Andre C."/>
            <person name="Atencia R."/>
            <person name="Mugisha L."/>
            <person name="Junhold J."/>
            <person name="Patterson N."/>
            <person name="Siebauer M."/>
            <person name="Good J.M."/>
            <person name="Fischer A."/>
            <person name="Ptak S.E."/>
            <person name="Lachmann M."/>
            <person name="Symer D.E."/>
            <person name="Mailund T."/>
            <person name="Schierup M.H."/>
            <person name="Andres A.M."/>
            <person name="Kelso J."/>
            <person name="Paabo S."/>
        </authorList>
    </citation>
    <scope>NUCLEOTIDE SEQUENCE [LARGE SCALE GENOMIC DNA]</scope>
</reference>
<dbReference type="PROSITE" id="PS50234">
    <property type="entry name" value="VWFA"/>
    <property type="match status" value="2"/>
</dbReference>
<dbReference type="GO" id="GO:0005604">
    <property type="term" value="C:basement membrane"/>
    <property type="evidence" value="ECO:0007669"/>
    <property type="project" value="UniProtKB-SubCell"/>
</dbReference>
<dbReference type="GO" id="GO:0005581">
    <property type="term" value="C:collagen trimer"/>
    <property type="evidence" value="ECO:0007669"/>
    <property type="project" value="UniProtKB-KW"/>
</dbReference>
<dbReference type="Gene3D" id="4.10.410.10">
    <property type="entry name" value="Pancreatic trypsin inhibitor Kunitz domain"/>
    <property type="match status" value="1"/>
</dbReference>
<reference evidence="19" key="3">
    <citation type="submission" date="2025-09" db="UniProtKB">
        <authorList>
            <consortium name="Ensembl"/>
        </authorList>
    </citation>
    <scope>IDENTIFICATION</scope>
</reference>
<evidence type="ECO:0000256" key="3">
    <source>
        <dbReference type="ARBA" id="ARBA00022530"/>
    </source>
</evidence>
<comment type="similarity">
    <text evidence="13">Belongs to the VWA-containing collagen family.</text>
</comment>
<feature type="domain" description="VWFA" evidence="17">
    <location>
        <begin position="637"/>
        <end position="819"/>
    </location>
</feature>
<keyword evidence="10" id="KW-0176">Collagen</keyword>
<sequence>MWNRYFVFYLLLLSAFTSQTVSGQRKKGPKSNLLARKSDVQGSICFIDIVFIVDSSESSKIVLFDKQKDFVDSLSDKIFQLTPGRSLEYDIKLAALQFSSSVQIDPPFSSWKDLQTFKQKVKSMNLIGQGTFSYYAISNATRLLKREGRKDSVKVVLLMTDGIDHPKNPDVQSISEDARISGISFITIGLSTVVNEAKLRLISGDSSSEPTLLLSDPTLVDKIQDRLGEPGPPGPYGSPGAPGIGQQGIKGERGQEGRPGAPGPIGVGEPGQPGSRGPEGVPGERGLPGEGFPGPKGEKGSEGPTGPQGLQGLSIKGDKGDMGPVGPQGPMGIPGIGSQGEQGIQGPIGLPGPQGPPGQGLPGSKGEVGQMGPTGPRGPVGIGVQGPKGEPGSIGLPGQPGVPGEDGAAGKKGEAGLPGARGPEGPSGKGQPGPKGDEGKKGSKGNQGQRGLPGPEGPKGEPGIMGPFGMPGTSIPGPPGPKGDRGGPGIPGFKGEPGLSIRGPKGVQGPRGPVGAPGLKGDGYPGVPGPRGLPGPPGPMGLRGVGDTGAKGEQGPQGFPGPKGTMGHGLPGQKGEHGERGDVGKKGDKGEIGEPGSPGKQGLQGPKGDLGLTKEEIIKLITEICGCGPKCKETPLELVFVIDSSESVGPENFQIIKNFVKTMADRVALDLATARIGIINYSHKVEKVANLKQFSSKDDFKLAVDNMQYLGEGTYTATALQAANDMFEDARPGVKKVALVITDGQTDSRDKEKLTEVVKNASDTNVEIFVIGVVKKNDPNFEIFHKEMNLIATDPEHVYQFDDFFTLQDTLKQKLFQKICEDFDSYLVQIFGSSSPQPGFGMSGEELSQSTPEPQKEISESLSVTRDQDEDDKAPEPTWADDLPATTSSEATTTPRPLLSTPVDGAEDPRCLEALKPGNCGEYVVRWYYDKQVNSCARFWFSGCNGSGNRFNSEKECQETCIQG</sequence>
<keyword evidence="9" id="KW-0722">Serine protease inhibitor</keyword>